<evidence type="ECO:0000259" key="3">
    <source>
        <dbReference type="SMART" id="SM00852"/>
    </source>
</evidence>
<sequence length="169" mass="18072">MPDRNDFDLSQITAAVIVMSDRVISGERPNSAGEACRDRLLAEGLSDVALSVVPELRRLLDEELRAAITAGRRLVIVLGGTGFRHNNDAPEAIRELVEVELPGVAELIRAHGAEHSPLAPLSREVVGVTGKDPDAALLLCSPGSKGGMNDTLDVLLPLLRHVYIQLAES</sequence>
<keyword evidence="2" id="KW-0501">Molybdenum cofactor biosynthesis</keyword>
<protein>
    <submittedName>
        <fullName evidence="4">Probable molybdopterin binding domain</fullName>
    </submittedName>
</protein>
<gene>
    <name evidence="4" type="ORF">PROPAUS_1929</name>
</gene>
<keyword evidence="5" id="KW-1185">Reference proteome</keyword>
<evidence type="ECO:0000313" key="5">
    <source>
        <dbReference type="Proteomes" id="UP000263928"/>
    </source>
</evidence>
<evidence type="ECO:0000256" key="1">
    <source>
        <dbReference type="ARBA" id="ARBA00005046"/>
    </source>
</evidence>
<dbReference type="Proteomes" id="UP000263928">
    <property type="component" value="Unassembled WGS sequence"/>
</dbReference>
<dbReference type="PANTHER" id="PTHR43764:SF1">
    <property type="entry name" value="MOLYBDOPTERIN MOLYBDOTRANSFERASE"/>
    <property type="match status" value="1"/>
</dbReference>
<reference evidence="5" key="1">
    <citation type="submission" date="2018-08" db="EMBL/GenBank/DDBJ databases">
        <authorList>
            <person name="Hornung B."/>
        </authorList>
    </citation>
    <scope>NUCLEOTIDE SEQUENCE [LARGE SCALE GENOMIC DNA]</scope>
</reference>
<name>A0A383S807_9ACTN</name>
<dbReference type="SMART" id="SM00852">
    <property type="entry name" value="MoCF_biosynth"/>
    <property type="match status" value="1"/>
</dbReference>
<proteinExistence type="predicted"/>
<dbReference type="RefSeq" id="WP_119162298.1">
    <property type="nucleotide sequence ID" value="NZ_LR134442.1"/>
</dbReference>
<dbReference type="InterPro" id="IPR051920">
    <property type="entry name" value="MPT_Adenylyltrnsfr/MoaC-Rel"/>
</dbReference>
<dbReference type="EMBL" id="UNQJ01000015">
    <property type="protein sequence ID" value="SYZ33973.1"/>
    <property type="molecule type" value="Genomic_DNA"/>
</dbReference>
<evidence type="ECO:0000256" key="2">
    <source>
        <dbReference type="ARBA" id="ARBA00023150"/>
    </source>
</evidence>
<accession>A0A383S807</accession>
<dbReference type="SUPFAM" id="SSF53218">
    <property type="entry name" value="Molybdenum cofactor biosynthesis proteins"/>
    <property type="match status" value="1"/>
</dbReference>
<organism evidence="4 5">
    <name type="scientific">Propionibacterium australiense</name>
    <dbReference type="NCBI Taxonomy" id="119981"/>
    <lineage>
        <taxon>Bacteria</taxon>
        <taxon>Bacillati</taxon>
        <taxon>Actinomycetota</taxon>
        <taxon>Actinomycetes</taxon>
        <taxon>Propionibacteriales</taxon>
        <taxon>Propionibacteriaceae</taxon>
        <taxon>Propionibacterium</taxon>
    </lineage>
</organism>
<dbReference type="AlphaFoldDB" id="A0A383S807"/>
<feature type="domain" description="MoaB/Mog" evidence="3">
    <location>
        <begin position="15"/>
        <end position="162"/>
    </location>
</feature>
<dbReference type="Pfam" id="PF00994">
    <property type="entry name" value="MoCF_biosynth"/>
    <property type="match status" value="1"/>
</dbReference>
<dbReference type="InterPro" id="IPR036425">
    <property type="entry name" value="MoaB/Mog-like_dom_sf"/>
</dbReference>
<dbReference type="GO" id="GO:0006777">
    <property type="term" value="P:Mo-molybdopterin cofactor biosynthetic process"/>
    <property type="evidence" value="ECO:0007669"/>
    <property type="project" value="UniProtKB-KW"/>
</dbReference>
<evidence type="ECO:0000313" key="4">
    <source>
        <dbReference type="EMBL" id="SYZ33973.1"/>
    </source>
</evidence>
<dbReference type="Gene3D" id="3.40.980.10">
    <property type="entry name" value="MoaB/Mog-like domain"/>
    <property type="match status" value="1"/>
</dbReference>
<dbReference type="PANTHER" id="PTHR43764">
    <property type="entry name" value="MOLYBDENUM COFACTOR BIOSYNTHESIS"/>
    <property type="match status" value="1"/>
</dbReference>
<comment type="pathway">
    <text evidence="1">Cofactor biosynthesis; molybdopterin biosynthesis.</text>
</comment>
<dbReference type="InterPro" id="IPR001453">
    <property type="entry name" value="MoaB/Mog_dom"/>
</dbReference>